<dbReference type="PROSITE" id="PS51419">
    <property type="entry name" value="RAB"/>
    <property type="match status" value="1"/>
</dbReference>
<feature type="compositionally biased region" description="Polar residues" evidence="6">
    <location>
        <begin position="580"/>
        <end position="592"/>
    </location>
</feature>
<dbReference type="SUPFAM" id="SSF52540">
    <property type="entry name" value="P-loop containing nucleoside triphosphate hydrolases"/>
    <property type="match status" value="1"/>
</dbReference>
<evidence type="ECO:0000256" key="4">
    <source>
        <dbReference type="ARBA" id="ARBA00023134"/>
    </source>
</evidence>
<reference evidence="8 9" key="1">
    <citation type="submission" date="2018-05" db="EMBL/GenBank/DDBJ databases">
        <title>Genome sequencing and assembly of the regulated plant pathogen Lachnellula willkommii and related sister species for the development of diagnostic species identification markers.</title>
        <authorList>
            <person name="Giroux E."/>
            <person name="Bilodeau G."/>
        </authorList>
    </citation>
    <scope>NUCLEOTIDE SEQUENCE [LARGE SCALE GENOMIC DNA]</scope>
    <source>
        <strain evidence="8 9">CBS 185.66</strain>
    </source>
</reference>
<evidence type="ECO:0000313" key="9">
    <source>
        <dbReference type="Proteomes" id="UP000431533"/>
    </source>
</evidence>
<evidence type="ECO:0000256" key="3">
    <source>
        <dbReference type="ARBA" id="ARBA00022741"/>
    </source>
</evidence>
<dbReference type="Pfam" id="PF17111">
    <property type="entry name" value="PigL_N"/>
    <property type="match status" value="1"/>
</dbReference>
<sequence>MDPLSVISGVVGVLAACVQAGDSLKTFYNASALADAKVRGLLTDVESFTQVLQMMKDTLERDPMQVSMQSTGHIGNHWANLLACLRDGRNTLDQLKGILEKVNKSVSVLDGPRKHLRLRAALDEMNIYQLQIRSYRDTMQLSLQTVILWNQVTARESTDQIMPNLDELHQAIRHMAIDLNDRMAALQDAVGTNAENPPSYSADNNQLRVLTNLRNCVQSAASVVSSASTTLATEQPDQVSVTHGSDFGDVFPSEPGESMLRWISSNTVYEFSEQDRDSGFQGSRSSTKKKHTAEVSGSELSDSDNELETEILQALLRRGKEKLRLKDYVGAEKLLRNCLTRTSNGSLVSSHRAPKSEIMTLLLDSYLVQEKWNEAQSLLLDKIAIGSRDPSSESGGVLADMLTLVDVLLNKDSYAEALLYARRALKGYRKLGSRGNSGVEKSLNALVRVCHLDENMEDEEVAYSILLSDFLLRQPGNKQNAFLPASTTVSSGELLRQSPPPNHTIQVDQSLSEVVIDTGPSDGNRRLSINHKKKSSQSLREQYVEPQADTPEPKSQEAQVPLQRRESKKRTPRRLPANRISKQLESSANLTEPSFAKHQETGDAVSQNKSEEAPIPLQRGVMEQVGKRLVETNSFESVGNAVPVGRRVSSDAMRDDQAIEPSKIPCQHDEEVETHLSSTVSGSSVQTLPPQVKFDEGLCVAEDLISGAKASLDTPGMEGKEVLSLDQYVATQYLSSDTFESPLAQQQKEVVKPLQHPLYQIPRSLPPIRAYSDYTDLSRIDAQMIPTEESELTIAQRPTSVPPVVIPGSTSQTDNPRLYQRVSRGISSMSLQPSASKQQDHMLVKKVVRKKIVIVGDAAIGKSTLLFMFTKGIWLEGYMATVFDTSICIIEVDGQEVELELSDTAGLADYDRLRPRSYPDTHICLICFSIGSPDSLKSVEDKWYTEVVHHSYESPVILVGLKKDTRQESTSINELQKTDQKHVPPGQGHAVAKRILADAYLECSAKTNEGVREVFEAATRLALAAEKKGKVGGLRRLFGR</sequence>
<dbReference type="GO" id="GO:0016020">
    <property type="term" value="C:membrane"/>
    <property type="evidence" value="ECO:0007669"/>
    <property type="project" value="UniProtKB-SubCell"/>
</dbReference>
<dbReference type="GeneID" id="41986965"/>
<feature type="region of interest" description="Disordered" evidence="6">
    <location>
        <begin position="274"/>
        <end position="302"/>
    </location>
</feature>
<evidence type="ECO:0000256" key="6">
    <source>
        <dbReference type="SAM" id="MobiDB-lite"/>
    </source>
</evidence>
<dbReference type="SMART" id="SM00174">
    <property type="entry name" value="RHO"/>
    <property type="match status" value="1"/>
</dbReference>
<dbReference type="PANTHER" id="PTHR24072">
    <property type="entry name" value="RHO FAMILY GTPASE"/>
    <property type="match status" value="1"/>
</dbReference>
<evidence type="ECO:0000256" key="1">
    <source>
        <dbReference type="ARBA" id="ARBA00004370"/>
    </source>
</evidence>
<dbReference type="InterPro" id="IPR011990">
    <property type="entry name" value="TPR-like_helical_dom_sf"/>
</dbReference>
<dbReference type="AlphaFoldDB" id="A0A8H8QX65"/>
<dbReference type="Proteomes" id="UP000431533">
    <property type="component" value="Unassembled WGS sequence"/>
</dbReference>
<keyword evidence="5" id="KW-0472">Membrane</keyword>
<dbReference type="SMART" id="SM00175">
    <property type="entry name" value="RAB"/>
    <property type="match status" value="1"/>
</dbReference>
<dbReference type="FunFam" id="3.40.50.300:FF:002060">
    <property type="entry name" value="Rho family GTPase"/>
    <property type="match status" value="1"/>
</dbReference>
<dbReference type="PROSITE" id="PS51420">
    <property type="entry name" value="RHO"/>
    <property type="match status" value="1"/>
</dbReference>
<dbReference type="NCBIfam" id="TIGR00231">
    <property type="entry name" value="small_GTP"/>
    <property type="match status" value="1"/>
</dbReference>
<dbReference type="PRINTS" id="PR00449">
    <property type="entry name" value="RASTRNSFRMNG"/>
</dbReference>
<comment type="caution">
    <text evidence="8">The sequence shown here is derived from an EMBL/GenBank/DDBJ whole genome shotgun (WGS) entry which is preliminary data.</text>
</comment>
<dbReference type="PROSITE" id="PS51421">
    <property type="entry name" value="RAS"/>
    <property type="match status" value="1"/>
</dbReference>
<evidence type="ECO:0000313" key="8">
    <source>
        <dbReference type="EMBL" id="TVY24398.1"/>
    </source>
</evidence>
<evidence type="ECO:0000259" key="7">
    <source>
        <dbReference type="Pfam" id="PF17111"/>
    </source>
</evidence>
<evidence type="ECO:0000256" key="2">
    <source>
        <dbReference type="ARBA" id="ARBA00022481"/>
    </source>
</evidence>
<feature type="domain" description="Azaphilone pigments biosynthesis cluster protein L N-terminal" evidence="7">
    <location>
        <begin position="1"/>
        <end position="217"/>
    </location>
</feature>
<dbReference type="InterPro" id="IPR031348">
    <property type="entry name" value="PigL_N"/>
</dbReference>
<dbReference type="GO" id="GO:0007264">
    <property type="term" value="P:small GTPase-mediated signal transduction"/>
    <property type="evidence" value="ECO:0007669"/>
    <property type="project" value="InterPro"/>
</dbReference>
<dbReference type="InterPro" id="IPR027417">
    <property type="entry name" value="P-loop_NTPase"/>
</dbReference>
<organism evidence="8 9">
    <name type="scientific">Lachnellula hyalina</name>
    <dbReference type="NCBI Taxonomy" id="1316788"/>
    <lineage>
        <taxon>Eukaryota</taxon>
        <taxon>Fungi</taxon>
        <taxon>Dikarya</taxon>
        <taxon>Ascomycota</taxon>
        <taxon>Pezizomycotina</taxon>
        <taxon>Leotiomycetes</taxon>
        <taxon>Helotiales</taxon>
        <taxon>Lachnaceae</taxon>
        <taxon>Lachnellula</taxon>
    </lineage>
</organism>
<proteinExistence type="predicted"/>
<protein>
    <submittedName>
        <fullName evidence="8">GTP-binding protein rhoA</fullName>
    </submittedName>
</protein>
<dbReference type="InterPro" id="IPR005225">
    <property type="entry name" value="Small_GTP-bd"/>
</dbReference>
<keyword evidence="3" id="KW-0547">Nucleotide-binding</keyword>
<dbReference type="EMBL" id="QGMH01000132">
    <property type="protein sequence ID" value="TVY24398.1"/>
    <property type="molecule type" value="Genomic_DNA"/>
</dbReference>
<dbReference type="Pfam" id="PF00071">
    <property type="entry name" value="Ras"/>
    <property type="match status" value="1"/>
</dbReference>
<dbReference type="Gene3D" id="1.25.40.10">
    <property type="entry name" value="Tetratricopeptide repeat domain"/>
    <property type="match status" value="1"/>
</dbReference>
<feature type="region of interest" description="Disordered" evidence="6">
    <location>
        <begin position="518"/>
        <end position="619"/>
    </location>
</feature>
<dbReference type="Gene3D" id="3.40.50.300">
    <property type="entry name" value="P-loop containing nucleotide triphosphate hydrolases"/>
    <property type="match status" value="1"/>
</dbReference>
<dbReference type="OrthoDB" id="195446at2759"/>
<dbReference type="InterPro" id="IPR001806">
    <property type="entry name" value="Small_GTPase"/>
</dbReference>
<keyword evidence="2" id="KW-0488">Methylation</keyword>
<name>A0A8H8QX65_9HELO</name>
<keyword evidence="4" id="KW-0342">GTP-binding</keyword>
<dbReference type="GO" id="GO:0003924">
    <property type="term" value="F:GTPase activity"/>
    <property type="evidence" value="ECO:0007669"/>
    <property type="project" value="InterPro"/>
</dbReference>
<evidence type="ECO:0000256" key="5">
    <source>
        <dbReference type="ARBA" id="ARBA00023136"/>
    </source>
</evidence>
<dbReference type="SMART" id="SM00173">
    <property type="entry name" value="RAS"/>
    <property type="match status" value="1"/>
</dbReference>
<accession>A0A8H8QX65</accession>
<dbReference type="RefSeq" id="XP_031003186.1">
    <property type="nucleotide sequence ID" value="XM_031151701.1"/>
</dbReference>
<gene>
    <name evidence="8" type="primary">rhoA_0</name>
    <name evidence="8" type="ORF">LHYA1_G006767</name>
</gene>
<dbReference type="GO" id="GO:0005525">
    <property type="term" value="F:GTP binding"/>
    <property type="evidence" value="ECO:0007669"/>
    <property type="project" value="UniProtKB-KW"/>
</dbReference>
<dbReference type="InterPro" id="IPR003578">
    <property type="entry name" value="Small_GTPase_Rho"/>
</dbReference>
<comment type="subcellular location">
    <subcellularLocation>
        <location evidence="1">Membrane</location>
    </subcellularLocation>
</comment>
<keyword evidence="9" id="KW-1185">Reference proteome</keyword>